<evidence type="ECO:0000259" key="4">
    <source>
        <dbReference type="Pfam" id="PF01420"/>
    </source>
</evidence>
<reference evidence="5 6" key="1">
    <citation type="journal article" date="2015" name="Genome Announc.">
        <title>Genome Sequence of Mushroom Soft-Rot Pathogen Janthinobacterium agaricidamnosum.</title>
        <authorList>
            <person name="Graupner K."/>
            <person name="Lackner G."/>
            <person name="Hertweck C."/>
        </authorList>
    </citation>
    <scope>NUCLEOTIDE SEQUENCE [LARGE SCALE GENOMIC DNA]</scope>
    <source>
        <strain evidence="6">NBRC 102515 / DSM 9628</strain>
    </source>
</reference>
<proteinExistence type="inferred from homology"/>
<dbReference type="PATRIC" id="fig|1349767.4.peg.1893"/>
<gene>
    <name evidence="5" type="ORF">GJA_5297</name>
</gene>
<evidence type="ECO:0000313" key="6">
    <source>
        <dbReference type="Proteomes" id="UP000027604"/>
    </source>
</evidence>
<feature type="domain" description="Type I restriction modification DNA specificity" evidence="4">
    <location>
        <begin position="3"/>
        <end position="175"/>
    </location>
</feature>
<dbReference type="Gene3D" id="3.90.220.20">
    <property type="entry name" value="DNA methylase specificity domains"/>
    <property type="match status" value="2"/>
</dbReference>
<evidence type="ECO:0000256" key="2">
    <source>
        <dbReference type="ARBA" id="ARBA00022747"/>
    </source>
</evidence>
<dbReference type="InterPro" id="IPR052021">
    <property type="entry name" value="Type-I_RS_S_subunit"/>
</dbReference>
<dbReference type="PANTHER" id="PTHR30408">
    <property type="entry name" value="TYPE-1 RESTRICTION ENZYME ECOKI SPECIFICITY PROTEIN"/>
    <property type="match status" value="1"/>
</dbReference>
<dbReference type="eggNOG" id="COG0732">
    <property type="taxonomic scope" value="Bacteria"/>
</dbReference>
<dbReference type="REBASE" id="76919">
    <property type="entry name" value="S.Jag9628ORF5295P"/>
</dbReference>
<keyword evidence="6" id="KW-1185">Reference proteome</keyword>
<evidence type="ECO:0000256" key="1">
    <source>
        <dbReference type="ARBA" id="ARBA00010923"/>
    </source>
</evidence>
<organism evidence="5 6">
    <name type="scientific">Janthinobacterium agaricidamnosum NBRC 102515 = DSM 9628</name>
    <dbReference type="NCBI Taxonomy" id="1349767"/>
    <lineage>
        <taxon>Bacteria</taxon>
        <taxon>Pseudomonadati</taxon>
        <taxon>Pseudomonadota</taxon>
        <taxon>Betaproteobacteria</taxon>
        <taxon>Burkholderiales</taxon>
        <taxon>Oxalobacteraceae</taxon>
        <taxon>Janthinobacterium</taxon>
    </lineage>
</organism>
<keyword evidence="3" id="KW-0238">DNA-binding</keyword>
<dbReference type="AlphaFoldDB" id="W0VEQ1"/>
<dbReference type="EMBL" id="HG322949">
    <property type="protein sequence ID" value="CDG85893.1"/>
    <property type="molecule type" value="Genomic_DNA"/>
</dbReference>
<dbReference type="OrthoDB" id="5298944at2"/>
<accession>W0VEQ1</accession>
<name>W0VEQ1_9BURK</name>
<dbReference type="STRING" id="1349767.GJA_5297"/>
<dbReference type="Gene3D" id="1.10.287.1120">
    <property type="entry name" value="Bipartite methylase S protein"/>
    <property type="match status" value="1"/>
</dbReference>
<dbReference type="Pfam" id="PF01420">
    <property type="entry name" value="Methylase_S"/>
    <property type="match status" value="1"/>
</dbReference>
<protein>
    <submittedName>
        <fullName evidence="5">Type I restriction modification DNA specificity domain protein</fullName>
    </submittedName>
</protein>
<dbReference type="HOGENOM" id="CLU_021095_0_1_4"/>
<keyword evidence="2" id="KW-0680">Restriction system</keyword>
<dbReference type="Proteomes" id="UP000027604">
    <property type="component" value="Chromosome I"/>
</dbReference>
<dbReference type="GO" id="GO:0009307">
    <property type="term" value="P:DNA restriction-modification system"/>
    <property type="evidence" value="ECO:0007669"/>
    <property type="project" value="UniProtKB-KW"/>
</dbReference>
<sequence length="404" mass="45271">MLPNDWKLAPLSSLASVERGKFSVRPRNDPRYFGGDVPFVQTGDVTNAGMFLRSYSQTLNGKGVLVSRVFERDTILLTIAANIGATAITVFPVACPDSVVGIKPYSDKADVLWLKYALVCRQKDLDAQASQNAQKNINLEVLRPLKLDVPPLAEQRRIGNILACWDKAIATSEQLLTNSRKKMQSLRHHLLLKPVLQARWPMLPISEISNRVQQRIDSDEVLPVLMISSACGFVRQDEKYSRFMAGKSLDNYVLLREGEFAYNKGNSKRYEFGCVYPLKSEERGLVPHVYVCFRLNPPCVLGFFEQLFAADFLHDQLGALVNTGVRNNGLLNIRPHDFLACEVPVPSIEEQMRIAETLATATKWIETQEIALDLLKQEKTALMTQLLTGKRRVALPDSETAGQP</sequence>
<dbReference type="PANTHER" id="PTHR30408:SF12">
    <property type="entry name" value="TYPE I RESTRICTION ENZYME MJAVIII SPECIFICITY SUBUNIT"/>
    <property type="match status" value="1"/>
</dbReference>
<dbReference type="SUPFAM" id="SSF116734">
    <property type="entry name" value="DNA methylase specificity domain"/>
    <property type="match status" value="2"/>
</dbReference>
<dbReference type="KEGG" id="jag:GJA_5297"/>
<evidence type="ECO:0000256" key="3">
    <source>
        <dbReference type="ARBA" id="ARBA00023125"/>
    </source>
</evidence>
<dbReference type="RefSeq" id="WP_038497654.1">
    <property type="nucleotide sequence ID" value="NZ_BCTH01000020.1"/>
</dbReference>
<comment type="similarity">
    <text evidence="1">Belongs to the type-I restriction system S methylase family.</text>
</comment>
<dbReference type="InterPro" id="IPR000055">
    <property type="entry name" value="Restrct_endonuc_typeI_TRD"/>
</dbReference>
<evidence type="ECO:0000313" key="5">
    <source>
        <dbReference type="EMBL" id="CDG85893.1"/>
    </source>
</evidence>
<dbReference type="InterPro" id="IPR044946">
    <property type="entry name" value="Restrct_endonuc_typeI_TRD_sf"/>
</dbReference>
<dbReference type="CDD" id="cd17282">
    <property type="entry name" value="RMtype1_S_Eco16444ORF1681_TRD1-CR1_like"/>
    <property type="match status" value="1"/>
</dbReference>
<dbReference type="GO" id="GO:0003677">
    <property type="term" value="F:DNA binding"/>
    <property type="evidence" value="ECO:0007669"/>
    <property type="project" value="UniProtKB-KW"/>
</dbReference>